<gene>
    <name evidence="10" type="primary">LOC116299939</name>
</gene>
<evidence type="ECO:0000256" key="5">
    <source>
        <dbReference type="ARBA" id="ARBA00023242"/>
    </source>
</evidence>
<dbReference type="OrthoDB" id="6284217at2759"/>
<protein>
    <submittedName>
        <fullName evidence="10">RNA polymerase II elongation factor ELL2-like</fullName>
    </submittedName>
</protein>
<accession>A0A6P8IB90</accession>
<dbReference type="PROSITE" id="PS51980">
    <property type="entry name" value="OCEL"/>
    <property type="match status" value="1"/>
</dbReference>
<feature type="compositionally biased region" description="Basic and acidic residues" evidence="7">
    <location>
        <begin position="349"/>
        <end position="359"/>
    </location>
</feature>
<dbReference type="GO" id="GO:0008023">
    <property type="term" value="C:transcription elongation factor complex"/>
    <property type="evidence" value="ECO:0007669"/>
    <property type="project" value="InterPro"/>
</dbReference>
<evidence type="ECO:0000256" key="4">
    <source>
        <dbReference type="ARBA" id="ARBA00023163"/>
    </source>
</evidence>
<dbReference type="GO" id="GO:0000987">
    <property type="term" value="F:cis-regulatory region sequence-specific DNA binding"/>
    <property type="evidence" value="ECO:0007669"/>
    <property type="project" value="TreeGrafter"/>
</dbReference>
<name>A0A6P8IB90_ACTTE</name>
<dbReference type="Pfam" id="PF10390">
    <property type="entry name" value="ELL"/>
    <property type="match status" value="1"/>
</dbReference>
<dbReference type="FunCoup" id="A0A6P8IB90">
    <property type="interactions" value="2710"/>
</dbReference>
<evidence type="ECO:0000256" key="2">
    <source>
        <dbReference type="ARBA" id="ARBA00009171"/>
    </source>
</evidence>
<dbReference type="InterPro" id="IPR036390">
    <property type="entry name" value="WH_DNA-bd_sf"/>
</dbReference>
<evidence type="ECO:0000259" key="8">
    <source>
        <dbReference type="PROSITE" id="PS51980"/>
    </source>
</evidence>
<dbReference type="Gene3D" id="6.10.140.340">
    <property type="match status" value="1"/>
</dbReference>
<dbReference type="Gene3D" id="1.10.10.2670">
    <property type="entry name" value="E3 ubiquitin-protein ligase"/>
    <property type="match status" value="1"/>
</dbReference>
<evidence type="ECO:0000256" key="1">
    <source>
        <dbReference type="ARBA" id="ARBA00004123"/>
    </source>
</evidence>
<dbReference type="GO" id="GO:0032968">
    <property type="term" value="P:positive regulation of transcription elongation by RNA polymerase II"/>
    <property type="evidence" value="ECO:0007669"/>
    <property type="project" value="TreeGrafter"/>
</dbReference>
<keyword evidence="9" id="KW-1185">Reference proteome</keyword>
<organism evidence="9 10">
    <name type="scientific">Actinia tenebrosa</name>
    <name type="common">Australian red waratah sea anemone</name>
    <dbReference type="NCBI Taxonomy" id="6105"/>
    <lineage>
        <taxon>Eukaryota</taxon>
        <taxon>Metazoa</taxon>
        <taxon>Cnidaria</taxon>
        <taxon>Anthozoa</taxon>
        <taxon>Hexacorallia</taxon>
        <taxon>Actiniaria</taxon>
        <taxon>Actiniidae</taxon>
        <taxon>Actinia</taxon>
    </lineage>
</organism>
<dbReference type="Proteomes" id="UP000515163">
    <property type="component" value="Unplaced"/>
</dbReference>
<evidence type="ECO:0000256" key="3">
    <source>
        <dbReference type="ARBA" id="ARBA00023015"/>
    </source>
</evidence>
<dbReference type="InterPro" id="IPR019464">
    <property type="entry name" value="ELL_N"/>
</dbReference>
<feature type="region of interest" description="Disordered" evidence="7">
    <location>
        <begin position="274"/>
        <end position="364"/>
    </location>
</feature>
<dbReference type="KEGG" id="aten:116299939"/>
<dbReference type="InterPro" id="IPR031176">
    <property type="entry name" value="ELL/occludin"/>
</dbReference>
<dbReference type="AlphaFoldDB" id="A0A6P8IB90"/>
<dbReference type="InterPro" id="IPR010844">
    <property type="entry name" value="Occludin_ELL"/>
</dbReference>
<dbReference type="InterPro" id="IPR042065">
    <property type="entry name" value="E3_ELL-like"/>
</dbReference>
<evidence type="ECO:0000256" key="7">
    <source>
        <dbReference type="SAM" id="MobiDB-lite"/>
    </source>
</evidence>
<keyword evidence="5" id="KW-0539">Nucleus</keyword>
<evidence type="ECO:0000313" key="9">
    <source>
        <dbReference type="Proteomes" id="UP000515163"/>
    </source>
</evidence>
<comment type="subcellular location">
    <subcellularLocation>
        <location evidence="1">Nucleus</location>
    </subcellularLocation>
</comment>
<dbReference type="Pfam" id="PF07303">
    <property type="entry name" value="Occludin_ELL"/>
    <property type="match status" value="1"/>
</dbReference>
<dbReference type="GeneID" id="116299939"/>
<dbReference type="InParanoid" id="A0A6P8IB90"/>
<dbReference type="SUPFAM" id="SSF144292">
    <property type="entry name" value="occludin/ELL-like"/>
    <property type="match status" value="1"/>
</dbReference>
<keyword evidence="3" id="KW-0805">Transcription regulation</keyword>
<reference evidence="10" key="1">
    <citation type="submission" date="2025-08" db="UniProtKB">
        <authorList>
            <consortium name="RefSeq"/>
        </authorList>
    </citation>
    <scope>IDENTIFICATION</scope>
    <source>
        <tissue evidence="10">Tentacle</tissue>
    </source>
</reference>
<sequence length="495" mass="56923">MATYLQPKTSYKLVSQDHFNQDKVIVQVKLTDSCLRALQDFKNAKGPSKNTPLIKFSGQNGTITIPSTEKDPESNRRQFTFSCSTLQSTNSQSCLDCIQQPGRSKAVMSLGSITHKINVNATDDSYKMTQDKMKVVEKERKEVSTRVINMPKKAKTTRNTTRQVLKTPVSVKRKIQSIPKLSNNPKPSSIGPSKSLRERVIHLLAVKPFKKIELITRLKKDGVTLKDKNALTNILKQVTSVNNNQYTLLKKVHPEIKVDTWPYSEIERKIVQSSLNAKPDKEQSLQKSESNEVKTKESNKRQSESTEYGNPALKKQRISHVVSNNNVAKHAQDTDKPISLSKQNSSRNKPLEQKSEQQNKDASSSVKLLLMSENDSEECQTDYKKKYRPITNNEQRCSYKRDFQVEYHEYQRLQNQISSVAKKFKELKENLKKCPEQSEEREIIEKQVLELYQKQLQDPTWESDKKRVKDLHCKLTYIKGLIREYDDKRVDTAAT</sequence>
<dbReference type="GO" id="GO:0006368">
    <property type="term" value="P:transcription elongation by RNA polymerase II"/>
    <property type="evidence" value="ECO:0007669"/>
    <property type="project" value="InterPro"/>
</dbReference>
<dbReference type="SUPFAM" id="SSF46785">
    <property type="entry name" value="Winged helix' DNA-binding domain"/>
    <property type="match status" value="1"/>
</dbReference>
<dbReference type="GO" id="GO:0042795">
    <property type="term" value="P:snRNA transcription by RNA polymerase II"/>
    <property type="evidence" value="ECO:0007669"/>
    <property type="project" value="TreeGrafter"/>
</dbReference>
<feature type="domain" description="OCEL" evidence="8">
    <location>
        <begin position="381"/>
        <end position="490"/>
    </location>
</feature>
<feature type="compositionally biased region" description="Basic and acidic residues" evidence="7">
    <location>
        <begin position="278"/>
        <end position="304"/>
    </location>
</feature>
<evidence type="ECO:0000256" key="6">
    <source>
        <dbReference type="PROSITE-ProRule" id="PRU01324"/>
    </source>
</evidence>
<evidence type="ECO:0000313" key="10">
    <source>
        <dbReference type="RefSeq" id="XP_031564526.1"/>
    </source>
</evidence>
<dbReference type="PANTHER" id="PTHR23288">
    <property type="entry name" value="OCCLUDIN AND RNA POLYMERASE II ELONGATION FACTOR ELL"/>
    <property type="match status" value="1"/>
</dbReference>
<dbReference type="PANTHER" id="PTHR23288:SF17">
    <property type="entry name" value="RNA POLYMERASE II ELONGATION FACTOR ELL"/>
    <property type="match status" value="1"/>
</dbReference>
<keyword evidence="4" id="KW-0804">Transcription</keyword>
<dbReference type="RefSeq" id="XP_031564526.1">
    <property type="nucleotide sequence ID" value="XM_031708666.1"/>
</dbReference>
<proteinExistence type="inferred from homology"/>
<comment type="similarity">
    <text evidence="2 6">Belongs to the ELL/occludin family.</text>
</comment>